<dbReference type="Proteomes" id="UP000198975">
    <property type="component" value="Unassembled WGS sequence"/>
</dbReference>
<evidence type="ECO:0000313" key="2">
    <source>
        <dbReference type="Proteomes" id="UP000198975"/>
    </source>
</evidence>
<proteinExistence type="predicted"/>
<keyword evidence="2" id="KW-1185">Reference proteome</keyword>
<dbReference type="EMBL" id="FMAY01000007">
    <property type="protein sequence ID" value="SCC17775.1"/>
    <property type="molecule type" value="Genomic_DNA"/>
</dbReference>
<dbReference type="AlphaFoldDB" id="A0A1C4CFA7"/>
<evidence type="ECO:0000313" key="1">
    <source>
        <dbReference type="EMBL" id="SCC17775.1"/>
    </source>
</evidence>
<name>A0A1C4CFA7_9ENTR</name>
<sequence length="91" mass="10101">MGGYITPTKKGEMAIGTLISWKQTSTMNDVDYYFIFTFEAEIEGKKKAYNAAAVVKVADISKLKKSLPVTFKYTGNPPDKLAVIDVVYDPQ</sequence>
<protein>
    <submittedName>
        <fullName evidence="1">Uncharacterized protein</fullName>
    </submittedName>
</protein>
<accession>A0A1C4CFA7</accession>
<reference evidence="2" key="1">
    <citation type="submission" date="2016-08" db="EMBL/GenBank/DDBJ databases">
        <authorList>
            <person name="Varghese N."/>
            <person name="Submissions Spin"/>
        </authorList>
    </citation>
    <scope>NUCLEOTIDE SEQUENCE [LARGE SCALE GENOMIC DNA]</scope>
    <source>
        <strain evidence="2">REICA_082</strain>
    </source>
</reference>
<gene>
    <name evidence="1" type="ORF">GA0061071_107185</name>
</gene>
<organism evidence="1 2">
    <name type="scientific">Kosakonia oryzendophytica</name>
    <dbReference type="NCBI Taxonomy" id="1005665"/>
    <lineage>
        <taxon>Bacteria</taxon>
        <taxon>Pseudomonadati</taxon>
        <taxon>Pseudomonadota</taxon>
        <taxon>Gammaproteobacteria</taxon>
        <taxon>Enterobacterales</taxon>
        <taxon>Enterobacteriaceae</taxon>
        <taxon>Kosakonia</taxon>
    </lineage>
</organism>